<dbReference type="PROSITE" id="PS51257">
    <property type="entry name" value="PROKAR_LIPOPROTEIN"/>
    <property type="match status" value="1"/>
</dbReference>
<name>A0A7H0VIY0_9FLAO</name>
<organism evidence="2 3">
    <name type="scientific">Croceimicrobium hydrocarbonivorans</name>
    <dbReference type="NCBI Taxonomy" id="2761580"/>
    <lineage>
        <taxon>Bacteria</taxon>
        <taxon>Pseudomonadati</taxon>
        <taxon>Bacteroidota</taxon>
        <taxon>Flavobacteriia</taxon>
        <taxon>Flavobacteriales</taxon>
        <taxon>Owenweeksiaceae</taxon>
        <taxon>Croceimicrobium</taxon>
    </lineage>
</organism>
<evidence type="ECO:0000313" key="3">
    <source>
        <dbReference type="Proteomes" id="UP000516305"/>
    </source>
</evidence>
<keyword evidence="3" id="KW-1185">Reference proteome</keyword>
<dbReference type="Proteomes" id="UP000516305">
    <property type="component" value="Chromosome"/>
</dbReference>
<dbReference type="RefSeq" id="WP_210760203.1">
    <property type="nucleotide sequence ID" value="NZ_CP060139.1"/>
</dbReference>
<evidence type="ECO:0000313" key="2">
    <source>
        <dbReference type="EMBL" id="QNR25678.1"/>
    </source>
</evidence>
<dbReference type="KEGG" id="chyd:H4K34_07510"/>
<feature type="signal peptide" evidence="1">
    <location>
        <begin position="1"/>
        <end position="20"/>
    </location>
</feature>
<evidence type="ECO:0000256" key="1">
    <source>
        <dbReference type="SAM" id="SignalP"/>
    </source>
</evidence>
<proteinExistence type="predicted"/>
<feature type="chain" id="PRO_5028973607" description="Lipoprotein" evidence="1">
    <location>
        <begin position="21"/>
        <end position="247"/>
    </location>
</feature>
<protein>
    <recommendedName>
        <fullName evidence="4">Lipoprotein</fullName>
    </recommendedName>
</protein>
<sequence>MKKRWILFLLILGACQQNPASEDANLDVDQDSLATKNPKSGSLPAIDTLKGFQGKSDLKDSLGTTYLDFGSFAFILQGRFEQQKEGDSIQLYEALGLYFYQKKFRPEILDSDLSLKLYLSKLERVMQVFPHPVNDPTGNYSKWLKSRQSWQEWSPYQYLNIEEQPFRMPQFNAGSYEDPPARIFEKLALHDTLIEYPGEMGGTTAEFLYLDKPANYSIPRARIKIEVYRKGILLKHYFLLLHFSYGC</sequence>
<dbReference type="AlphaFoldDB" id="A0A7H0VIY0"/>
<gene>
    <name evidence="2" type="ORF">H4K34_07510</name>
</gene>
<keyword evidence="1" id="KW-0732">Signal</keyword>
<dbReference type="EMBL" id="CP060139">
    <property type="protein sequence ID" value="QNR25678.1"/>
    <property type="molecule type" value="Genomic_DNA"/>
</dbReference>
<reference evidence="2 3" key="1">
    <citation type="submission" date="2020-08" db="EMBL/GenBank/DDBJ databases">
        <title>Croceimicrobium hydrocarbonivorans gen. nov., sp. nov., a novel marine bacterium isolated from a bacterial consortium that degrades polyethylene terephthalate.</title>
        <authorList>
            <person name="Liu R."/>
        </authorList>
    </citation>
    <scope>NUCLEOTIDE SEQUENCE [LARGE SCALE GENOMIC DNA]</scope>
    <source>
        <strain evidence="2 3">A20-9</strain>
    </source>
</reference>
<accession>A0A7H0VIY0</accession>
<evidence type="ECO:0008006" key="4">
    <source>
        <dbReference type="Google" id="ProtNLM"/>
    </source>
</evidence>